<sequence length="68" mass="8161">MGAYEKKMPNVRKNIQKIQKHKNYNEDIESVIKKLDKEIDDYKLYERHLTSIYELMELGIKITALAYN</sequence>
<dbReference type="Proteomes" id="UP000321892">
    <property type="component" value="Chromosome"/>
</dbReference>
<evidence type="ECO:0000313" key="2">
    <source>
        <dbReference type="Proteomes" id="UP000321892"/>
    </source>
</evidence>
<accession>A0A510JEX1</accession>
<dbReference type="RefSeq" id="WP_026745788.1">
    <property type="nucleotide sequence ID" value="NZ_AP019823.1"/>
</dbReference>
<proteinExistence type="predicted"/>
<dbReference type="KEGG" id="lhf:JCM16775_0564"/>
<dbReference type="AlphaFoldDB" id="A0A510JEX1"/>
<evidence type="ECO:0000313" key="1">
    <source>
        <dbReference type="EMBL" id="BBM37869.1"/>
    </source>
</evidence>
<dbReference type="OrthoDB" id="81785at2"/>
<name>A0A510JEX1_9FUSO</name>
<gene>
    <name evidence="1" type="ORF">JCM16775_0564</name>
</gene>
<dbReference type="EMBL" id="AP019823">
    <property type="protein sequence ID" value="BBM37869.1"/>
    <property type="molecule type" value="Genomic_DNA"/>
</dbReference>
<organism evidence="1 2">
    <name type="scientific">Leptotrichia hofstadii</name>
    <dbReference type="NCBI Taxonomy" id="157688"/>
    <lineage>
        <taxon>Bacteria</taxon>
        <taxon>Fusobacteriati</taxon>
        <taxon>Fusobacteriota</taxon>
        <taxon>Fusobacteriia</taxon>
        <taxon>Fusobacteriales</taxon>
        <taxon>Leptotrichiaceae</taxon>
        <taxon>Leptotrichia</taxon>
    </lineage>
</organism>
<reference evidence="1 2" key="1">
    <citation type="submission" date="2019-07" db="EMBL/GenBank/DDBJ databases">
        <title>Complete Genome Sequence of Leptotrichia hofstadii Strain JCM16775.</title>
        <authorList>
            <person name="Watanabe S."/>
            <person name="Cui L."/>
        </authorList>
    </citation>
    <scope>NUCLEOTIDE SEQUENCE [LARGE SCALE GENOMIC DNA]</scope>
    <source>
        <strain evidence="1 2">JCM16775</strain>
    </source>
</reference>
<keyword evidence="2" id="KW-1185">Reference proteome</keyword>
<protein>
    <submittedName>
        <fullName evidence="1">Uncharacterized protein</fullName>
    </submittedName>
</protein>